<sequence>MEKQGKCWLIPVSMLIISFCGFVLPILAMVNCSGWNEGSMAVSGCVVDFPFARAYADVYYGLLLFSAFMLLMPLGVYVAFVVGLIMLAKRVALVVCKRRHEQST</sequence>
<dbReference type="OrthoDB" id="9256181at2"/>
<keyword evidence="1" id="KW-0812">Transmembrane</keyword>
<dbReference type="KEGG" id="hyf:DTO96_101250"/>
<dbReference type="AlphaFoldDB" id="A0A345DAY1"/>
<evidence type="ECO:0000313" key="3">
    <source>
        <dbReference type="Proteomes" id="UP000252182"/>
    </source>
</evidence>
<accession>A0A345DAY1</accession>
<reference evidence="3" key="1">
    <citation type="submission" date="2018-07" db="EMBL/GenBank/DDBJ databases">
        <authorList>
            <person name="Kim H."/>
        </authorList>
    </citation>
    <scope>NUCLEOTIDE SEQUENCE [LARGE SCALE GENOMIC DNA]</scope>
    <source>
        <strain evidence="3">F02</strain>
    </source>
</reference>
<dbReference type="RefSeq" id="WP_157964347.1">
    <property type="nucleotide sequence ID" value="NZ_CP031124.1"/>
</dbReference>
<keyword evidence="3" id="KW-1185">Reference proteome</keyword>
<evidence type="ECO:0000313" key="2">
    <source>
        <dbReference type="EMBL" id="AXF85519.1"/>
    </source>
</evidence>
<dbReference type="Proteomes" id="UP000252182">
    <property type="component" value="Chromosome"/>
</dbReference>
<feature type="transmembrane region" description="Helical" evidence="1">
    <location>
        <begin position="58"/>
        <end position="88"/>
    </location>
</feature>
<dbReference type="EMBL" id="CP031124">
    <property type="protein sequence ID" value="AXF85519.1"/>
    <property type="molecule type" value="Genomic_DNA"/>
</dbReference>
<organism evidence="2 3">
    <name type="scientific">Ephemeroptericola cinctiostellae</name>
    <dbReference type="NCBI Taxonomy" id="2268024"/>
    <lineage>
        <taxon>Bacteria</taxon>
        <taxon>Pseudomonadati</taxon>
        <taxon>Pseudomonadota</taxon>
        <taxon>Betaproteobacteria</taxon>
        <taxon>Burkholderiales</taxon>
        <taxon>Burkholderiaceae</taxon>
        <taxon>Ephemeroptericola</taxon>
    </lineage>
</organism>
<name>A0A345DAY1_9BURK</name>
<gene>
    <name evidence="2" type="ORF">DTO96_101250</name>
</gene>
<keyword evidence="1" id="KW-0472">Membrane</keyword>
<proteinExistence type="predicted"/>
<evidence type="ECO:0000256" key="1">
    <source>
        <dbReference type="SAM" id="Phobius"/>
    </source>
</evidence>
<protein>
    <submittedName>
        <fullName evidence="2">Uncharacterized protein</fullName>
    </submittedName>
</protein>
<feature type="transmembrane region" description="Helical" evidence="1">
    <location>
        <begin position="7"/>
        <end position="30"/>
    </location>
</feature>
<keyword evidence="1" id="KW-1133">Transmembrane helix</keyword>